<evidence type="ECO:0008006" key="3">
    <source>
        <dbReference type="Google" id="ProtNLM"/>
    </source>
</evidence>
<protein>
    <recommendedName>
        <fullName evidence="3">Tetratricopeptide repeat protein</fullName>
    </recommendedName>
</protein>
<comment type="caution">
    <text evidence="1">The sequence shown here is derived from an EMBL/GenBank/DDBJ whole genome shotgun (WGS) entry which is preliminary data.</text>
</comment>
<accession>A0A0E9M2U8</accession>
<dbReference type="SUPFAM" id="SSF48452">
    <property type="entry name" value="TPR-like"/>
    <property type="match status" value="1"/>
</dbReference>
<proteinExistence type="predicted"/>
<dbReference type="RefSeq" id="WP_062127574.1">
    <property type="nucleotide sequence ID" value="NZ_BAZW01000048.1"/>
</dbReference>
<evidence type="ECO:0000313" key="2">
    <source>
        <dbReference type="Proteomes" id="UP000032900"/>
    </source>
</evidence>
<reference evidence="1 2" key="1">
    <citation type="journal article" date="2015" name="Microbes Environ.">
        <title>Distribution and evolution of nitrogen fixation genes in the phylum bacteroidetes.</title>
        <authorList>
            <person name="Inoue J."/>
            <person name="Oshima K."/>
            <person name="Suda W."/>
            <person name="Sakamoto M."/>
            <person name="Iino T."/>
            <person name="Noda S."/>
            <person name="Hongoh Y."/>
            <person name="Hattori M."/>
            <person name="Ohkuma M."/>
        </authorList>
    </citation>
    <scope>NUCLEOTIDE SEQUENCE [LARGE SCALE GENOMIC DNA]</scope>
    <source>
        <strain evidence="1">JCM 15548</strain>
    </source>
</reference>
<sequence length="249" mass="28709">MRYFWLLIVWMMLGSAWSNNVSSLNKQFVDYYLSGDMVAWKQTMDSLRRVNLDAATERVLLYAEYGLIGHYIGRGSEDLAKAEVPLFEARIEKALSRRPNDGELHAFSAALVAYRIALQPWRAPFLGHSHTDKLERAVELSPSKGLPLVEQANSLYFRPSFVGGNKQKAMAAYEKAFRYYKNFQRDHWMYYNVGAWLAQAYAGEGDKARAEKLYLQLLQEAPNFSWVKDELLPALRKGKTPNYFFPDLE</sequence>
<dbReference type="InterPro" id="IPR011990">
    <property type="entry name" value="TPR-like_helical_dom_sf"/>
</dbReference>
<dbReference type="Gene3D" id="1.25.40.10">
    <property type="entry name" value="Tetratricopeptide repeat domain"/>
    <property type="match status" value="1"/>
</dbReference>
<dbReference type="Proteomes" id="UP000032900">
    <property type="component" value="Unassembled WGS sequence"/>
</dbReference>
<gene>
    <name evidence="1" type="ORF">JCM15548_13811</name>
</gene>
<dbReference type="EMBL" id="BAZW01000048">
    <property type="protein sequence ID" value="GAO31450.1"/>
    <property type="molecule type" value="Genomic_DNA"/>
</dbReference>
<name>A0A0E9M2U8_9BACT</name>
<keyword evidence="2" id="KW-1185">Reference proteome</keyword>
<organism evidence="1 2">
    <name type="scientific">Geofilum rubicundum JCM 15548</name>
    <dbReference type="NCBI Taxonomy" id="1236989"/>
    <lineage>
        <taxon>Bacteria</taxon>
        <taxon>Pseudomonadati</taxon>
        <taxon>Bacteroidota</taxon>
        <taxon>Bacteroidia</taxon>
        <taxon>Marinilabiliales</taxon>
        <taxon>Marinilabiliaceae</taxon>
        <taxon>Geofilum</taxon>
    </lineage>
</organism>
<dbReference type="OrthoDB" id="1494029at2"/>
<dbReference type="AlphaFoldDB" id="A0A0E9M2U8"/>
<evidence type="ECO:0000313" key="1">
    <source>
        <dbReference type="EMBL" id="GAO31450.1"/>
    </source>
</evidence>
<dbReference type="STRING" id="1236989.JCM15548_13811"/>